<keyword evidence="2" id="KW-1185">Reference proteome</keyword>
<dbReference type="Proteomes" id="UP001552299">
    <property type="component" value="Unassembled WGS sequence"/>
</dbReference>
<accession>A0ABD0V7X6</accession>
<evidence type="ECO:0000313" key="1">
    <source>
        <dbReference type="EMBL" id="KAL0921090.1"/>
    </source>
</evidence>
<reference evidence="1 2" key="1">
    <citation type="journal article" date="2024" name="Plant Biotechnol. J.">
        <title>Dendrobium thyrsiflorum genome and its molecular insights into genes involved in important horticultural traits.</title>
        <authorList>
            <person name="Chen B."/>
            <person name="Wang J.Y."/>
            <person name="Zheng P.J."/>
            <person name="Li K.L."/>
            <person name="Liang Y.M."/>
            <person name="Chen X.F."/>
            <person name="Zhang C."/>
            <person name="Zhao X."/>
            <person name="He X."/>
            <person name="Zhang G.Q."/>
            <person name="Liu Z.J."/>
            <person name="Xu Q."/>
        </authorList>
    </citation>
    <scope>NUCLEOTIDE SEQUENCE [LARGE SCALE GENOMIC DNA]</scope>
    <source>
        <strain evidence="1">GZMU011</strain>
    </source>
</reference>
<organism evidence="1 2">
    <name type="scientific">Dendrobium thyrsiflorum</name>
    <name type="common">Pinecone-like raceme dendrobium</name>
    <name type="synonym">Orchid</name>
    <dbReference type="NCBI Taxonomy" id="117978"/>
    <lineage>
        <taxon>Eukaryota</taxon>
        <taxon>Viridiplantae</taxon>
        <taxon>Streptophyta</taxon>
        <taxon>Embryophyta</taxon>
        <taxon>Tracheophyta</taxon>
        <taxon>Spermatophyta</taxon>
        <taxon>Magnoliopsida</taxon>
        <taxon>Liliopsida</taxon>
        <taxon>Asparagales</taxon>
        <taxon>Orchidaceae</taxon>
        <taxon>Epidendroideae</taxon>
        <taxon>Malaxideae</taxon>
        <taxon>Dendrobiinae</taxon>
        <taxon>Dendrobium</taxon>
    </lineage>
</organism>
<dbReference type="EMBL" id="JANQDX010000007">
    <property type="protein sequence ID" value="KAL0921090.1"/>
    <property type="molecule type" value="Genomic_DNA"/>
</dbReference>
<protein>
    <submittedName>
        <fullName evidence="1">Uncharacterized protein</fullName>
    </submittedName>
</protein>
<sequence length="130" mass="15200">MAAKKVDALKERFEGEMSQIKATVEDRISSVENNVSDLHAMMNSDFRRREDDVEIMEEMLRKLMEMQFKTPLADILEIFKCFLSFSLTSYTIPEFPEAKNETLDLKHFLSNWYQSIDPGPLAAELLKFQR</sequence>
<dbReference type="AlphaFoldDB" id="A0ABD0V7X6"/>
<gene>
    <name evidence="1" type="ORF">M5K25_008125</name>
</gene>
<proteinExistence type="predicted"/>
<name>A0ABD0V7X6_DENTH</name>
<evidence type="ECO:0000313" key="2">
    <source>
        <dbReference type="Proteomes" id="UP001552299"/>
    </source>
</evidence>
<comment type="caution">
    <text evidence="1">The sequence shown here is derived from an EMBL/GenBank/DDBJ whole genome shotgun (WGS) entry which is preliminary data.</text>
</comment>